<protein>
    <submittedName>
        <fullName evidence="2">Unnamed protein product</fullName>
    </submittedName>
</protein>
<feature type="compositionally biased region" description="Basic and acidic residues" evidence="1">
    <location>
        <begin position="136"/>
        <end position="145"/>
    </location>
</feature>
<evidence type="ECO:0000313" key="2">
    <source>
        <dbReference type="EMBL" id="GMF58421.1"/>
    </source>
</evidence>
<proteinExistence type="predicted"/>
<reference evidence="2" key="1">
    <citation type="submission" date="2023-04" db="EMBL/GenBank/DDBJ databases">
        <title>Phytophthora fragariaefolia NBRC 109709.</title>
        <authorList>
            <person name="Ichikawa N."/>
            <person name="Sato H."/>
            <person name="Tonouchi N."/>
        </authorList>
    </citation>
    <scope>NUCLEOTIDE SEQUENCE</scope>
    <source>
        <strain evidence="2">NBRC 109709</strain>
    </source>
</reference>
<feature type="region of interest" description="Disordered" evidence="1">
    <location>
        <begin position="1"/>
        <end position="181"/>
    </location>
</feature>
<sequence>MVVHSGFLLPYRSPPGQPETVADRILRDLGDDEEGDVESEQVATGRPSRDEGSATPTDGEGGDAVGQNENKRSVPSGVVTERKNEQAAQESREATSVATNLAQPELPEEEAIEERGAIQEHGRGPPSDKQPARTPDTIREGGEKASHKRRVTARETNEPDNDDYGQQQKNRRVEAEAQEARAKHSKVLLLLKFVKHFFSPFHSCLRAHAGK</sequence>
<dbReference type="EMBL" id="BSXT01004656">
    <property type="protein sequence ID" value="GMF58421.1"/>
    <property type="molecule type" value="Genomic_DNA"/>
</dbReference>
<feature type="compositionally biased region" description="Basic and acidic residues" evidence="1">
    <location>
        <begin position="171"/>
        <end position="181"/>
    </location>
</feature>
<dbReference type="AlphaFoldDB" id="A0A9W7D8Z9"/>
<name>A0A9W7D8Z9_9STRA</name>
<feature type="compositionally biased region" description="Basic and acidic residues" evidence="1">
    <location>
        <begin position="113"/>
        <end position="123"/>
    </location>
</feature>
<comment type="caution">
    <text evidence="2">The sequence shown here is derived from an EMBL/GenBank/DDBJ whole genome shotgun (WGS) entry which is preliminary data.</text>
</comment>
<feature type="compositionally biased region" description="Basic and acidic residues" evidence="1">
    <location>
        <begin position="80"/>
        <end position="93"/>
    </location>
</feature>
<feature type="compositionally biased region" description="Acidic residues" evidence="1">
    <location>
        <begin position="30"/>
        <end position="39"/>
    </location>
</feature>
<accession>A0A9W7D8Z9</accession>
<evidence type="ECO:0000256" key="1">
    <source>
        <dbReference type="SAM" id="MobiDB-lite"/>
    </source>
</evidence>
<evidence type="ECO:0000313" key="3">
    <source>
        <dbReference type="Proteomes" id="UP001165121"/>
    </source>
</evidence>
<gene>
    <name evidence="2" type="ORF">Pfra01_002508200</name>
</gene>
<keyword evidence="3" id="KW-1185">Reference proteome</keyword>
<dbReference type="Proteomes" id="UP001165121">
    <property type="component" value="Unassembled WGS sequence"/>
</dbReference>
<organism evidence="2 3">
    <name type="scientific">Phytophthora fragariaefolia</name>
    <dbReference type="NCBI Taxonomy" id="1490495"/>
    <lineage>
        <taxon>Eukaryota</taxon>
        <taxon>Sar</taxon>
        <taxon>Stramenopiles</taxon>
        <taxon>Oomycota</taxon>
        <taxon>Peronosporomycetes</taxon>
        <taxon>Peronosporales</taxon>
        <taxon>Peronosporaceae</taxon>
        <taxon>Phytophthora</taxon>
    </lineage>
</organism>